<evidence type="ECO:0000313" key="2">
    <source>
        <dbReference type="EMBL" id="SMC47874.1"/>
    </source>
</evidence>
<dbReference type="Proteomes" id="UP000192738">
    <property type="component" value="Unassembled WGS sequence"/>
</dbReference>
<dbReference type="AlphaFoldDB" id="A0A1W1ZHN0"/>
<evidence type="ECO:0000313" key="3">
    <source>
        <dbReference type="Proteomes" id="UP000192738"/>
    </source>
</evidence>
<sequence length="68" mass="7363">MAEPEEEKCIREVNNFVVSALVPGNGCKGVSVDAVVATLDAVLDVLPDSVEQPHKEHMNSEKKSKDKT</sequence>
<dbReference type="RefSeq" id="WP_084574640.1">
    <property type="nucleotide sequence ID" value="NZ_CP155572.1"/>
</dbReference>
<name>A0A1W1ZHN0_9FIRM</name>
<accession>A0A1W1ZHN0</accession>
<protein>
    <submittedName>
        <fullName evidence="2">Uncharacterized protein</fullName>
    </submittedName>
</protein>
<dbReference type="EMBL" id="FWXI01000003">
    <property type="protein sequence ID" value="SMC47874.1"/>
    <property type="molecule type" value="Genomic_DNA"/>
</dbReference>
<gene>
    <name evidence="2" type="ORF">SAMN04488500_103319</name>
</gene>
<keyword evidence="3" id="KW-1185">Reference proteome</keyword>
<evidence type="ECO:0000256" key="1">
    <source>
        <dbReference type="SAM" id="MobiDB-lite"/>
    </source>
</evidence>
<feature type="region of interest" description="Disordered" evidence="1">
    <location>
        <begin position="48"/>
        <end position="68"/>
    </location>
</feature>
<reference evidence="2 3" key="1">
    <citation type="submission" date="2017-04" db="EMBL/GenBank/DDBJ databases">
        <authorList>
            <person name="Afonso C.L."/>
            <person name="Miller P.J."/>
            <person name="Scott M.A."/>
            <person name="Spackman E."/>
            <person name="Goraichik I."/>
            <person name="Dimitrov K.M."/>
            <person name="Suarez D.L."/>
            <person name="Swayne D.E."/>
        </authorList>
    </citation>
    <scope>NUCLEOTIDE SEQUENCE [LARGE SCALE GENOMIC DNA]</scope>
    <source>
        <strain evidence="2 3">DSM 5090</strain>
    </source>
</reference>
<proteinExistence type="predicted"/>
<feature type="compositionally biased region" description="Basic and acidic residues" evidence="1">
    <location>
        <begin position="51"/>
        <end position="68"/>
    </location>
</feature>
<organism evidence="2 3">
    <name type="scientific">Sporomusa malonica</name>
    <dbReference type="NCBI Taxonomy" id="112901"/>
    <lineage>
        <taxon>Bacteria</taxon>
        <taxon>Bacillati</taxon>
        <taxon>Bacillota</taxon>
        <taxon>Negativicutes</taxon>
        <taxon>Selenomonadales</taxon>
        <taxon>Sporomusaceae</taxon>
        <taxon>Sporomusa</taxon>
    </lineage>
</organism>